<dbReference type="InterPro" id="IPR029044">
    <property type="entry name" value="Nucleotide-diphossugar_trans"/>
</dbReference>
<dbReference type="SUPFAM" id="SSF53448">
    <property type="entry name" value="Nucleotide-diphospho-sugar transferases"/>
    <property type="match status" value="1"/>
</dbReference>
<evidence type="ECO:0000313" key="2">
    <source>
        <dbReference type="Proteomes" id="UP001153404"/>
    </source>
</evidence>
<dbReference type="Proteomes" id="UP001153404">
    <property type="component" value="Unassembled WGS sequence"/>
</dbReference>
<sequence>MTITRLLLGSPIRQQAPVLAAFLESLERLDLSGIELGYYFIDDNEQPDSSALLERFALRYASARIVKGRAADEDSPPDHYRNEYTHIWKEALVWKVAAYKDTILSAAGNEGFDGVFLIDSDLILHPQTLQRLVRSNKDIVSNVFWTSWQPGTRPMPQVWLHGEYEQYPLERRQALTEEQKTLETELFYGRMRVPGLYEVGGLGACTLISKKSDPGRRLVRRNSEPRLLGRGSALLRPCRRAWLAAVCRDDVSCLPFIPRH</sequence>
<accession>A0A9X4QU97</accession>
<name>A0A9X4QU97_9BACL</name>
<comment type="caution">
    <text evidence="1">The sequence shown here is derived from an EMBL/GenBank/DDBJ whole genome shotgun (WGS) entry which is preliminary data.</text>
</comment>
<organism evidence="1 2">
    <name type="scientific">Cohnella rhizosphaerae</name>
    <dbReference type="NCBI Taxonomy" id="1457232"/>
    <lineage>
        <taxon>Bacteria</taxon>
        <taxon>Bacillati</taxon>
        <taxon>Bacillota</taxon>
        <taxon>Bacilli</taxon>
        <taxon>Bacillales</taxon>
        <taxon>Paenibacillaceae</taxon>
        <taxon>Cohnella</taxon>
    </lineage>
</organism>
<gene>
    <name evidence="1" type="ORF">OMP40_18875</name>
</gene>
<keyword evidence="2" id="KW-1185">Reference proteome</keyword>
<evidence type="ECO:0000313" key="1">
    <source>
        <dbReference type="EMBL" id="MDG0811198.1"/>
    </source>
</evidence>
<dbReference type="Gene3D" id="3.90.550.10">
    <property type="entry name" value="Spore Coat Polysaccharide Biosynthesis Protein SpsA, Chain A"/>
    <property type="match status" value="1"/>
</dbReference>
<dbReference type="AlphaFoldDB" id="A0A9X4QU97"/>
<dbReference type="EMBL" id="JAPDIA010000007">
    <property type="protein sequence ID" value="MDG0811198.1"/>
    <property type="molecule type" value="Genomic_DNA"/>
</dbReference>
<proteinExistence type="predicted"/>
<dbReference type="RefSeq" id="WP_277533683.1">
    <property type="nucleotide sequence ID" value="NZ_JAPDIA010000007.1"/>
</dbReference>
<protein>
    <submittedName>
        <fullName evidence="1">Uncharacterized protein</fullName>
    </submittedName>
</protein>
<reference evidence="1" key="1">
    <citation type="submission" date="2022-10" db="EMBL/GenBank/DDBJ databases">
        <title>Comparative genomic analysis of Cohnella hashimotonis sp. nov., isolated from the International Space Station.</title>
        <authorList>
            <person name="Simpson A."/>
            <person name="Venkateswaran K."/>
        </authorList>
    </citation>
    <scope>NUCLEOTIDE SEQUENCE</scope>
    <source>
        <strain evidence="1">DSM 28161</strain>
    </source>
</reference>